<name>A0A1T5E3Q3_9BACT</name>
<dbReference type="AlphaFoldDB" id="A0A1T5E3Q3"/>
<dbReference type="EMBL" id="FUYQ01000023">
    <property type="protein sequence ID" value="SKB78662.1"/>
    <property type="molecule type" value="Genomic_DNA"/>
</dbReference>
<accession>A0A1T5E3Q3</accession>
<dbReference type="Proteomes" id="UP000190852">
    <property type="component" value="Unassembled WGS sequence"/>
</dbReference>
<sequence length="384" mass="43415">MKKIRPSMMHMKQHVIYIFILLSIFTSCSSGSKKGGVAASYSDTIRYAAGFTVKHYPSYREVEVRDPWDSSKILQRYILVDRTKDVPSDLPQGVVVRVPVKRLAVYSSVHCSMLEQLQVANEVVGVCEPRYIDSPIIQKGIQAGTVADLGEATSPNVEKMIDINVEAILVSPFENAGYGPAEKLGLPIIECADYMEATPLGRAEWIRFVALFFEKEEAAQRIFNDTEKAYLDIKQLAAGVTSRPTVLSEKKFGASWFVPCGDSYMATLYADAGADYMFADLPGSGSKPLSFETVLDKAMHADYWLIKFNLADDMNYQALQTEYKPYASFDAFKNKKIYYTNTGKVPYYEEVPMHPDYLLKDLVWIFHPELLPGYKPRYFSRMMD</sequence>
<dbReference type="Pfam" id="PF01497">
    <property type="entry name" value="Peripla_BP_2"/>
    <property type="match status" value="1"/>
</dbReference>
<dbReference type="Gene3D" id="3.40.50.1980">
    <property type="entry name" value="Nitrogenase molybdenum iron protein domain"/>
    <property type="match status" value="2"/>
</dbReference>
<dbReference type="GO" id="GO:0071281">
    <property type="term" value="P:cellular response to iron ion"/>
    <property type="evidence" value="ECO:0007669"/>
    <property type="project" value="TreeGrafter"/>
</dbReference>
<dbReference type="PROSITE" id="PS50983">
    <property type="entry name" value="FE_B12_PBP"/>
    <property type="match status" value="1"/>
</dbReference>
<evidence type="ECO:0000259" key="1">
    <source>
        <dbReference type="PROSITE" id="PS50983"/>
    </source>
</evidence>
<reference evidence="3" key="1">
    <citation type="submission" date="2017-02" db="EMBL/GenBank/DDBJ databases">
        <authorList>
            <person name="Varghese N."/>
            <person name="Submissions S."/>
        </authorList>
    </citation>
    <scope>NUCLEOTIDE SEQUENCE [LARGE SCALE GENOMIC DNA]</scope>
    <source>
        <strain evidence="3">DSM 24967</strain>
    </source>
</reference>
<dbReference type="PROSITE" id="PS51257">
    <property type="entry name" value="PROKAR_LIPOPROTEIN"/>
    <property type="match status" value="1"/>
</dbReference>
<organism evidence="2 3">
    <name type="scientific">Parabacteroides chartae</name>
    <dbReference type="NCBI Taxonomy" id="1037355"/>
    <lineage>
        <taxon>Bacteria</taxon>
        <taxon>Pseudomonadati</taxon>
        <taxon>Bacteroidota</taxon>
        <taxon>Bacteroidia</taxon>
        <taxon>Bacteroidales</taxon>
        <taxon>Tannerellaceae</taxon>
        <taxon>Parabacteroides</taxon>
    </lineage>
</organism>
<feature type="domain" description="Fe/B12 periplasmic-binding" evidence="1">
    <location>
        <begin position="102"/>
        <end position="370"/>
    </location>
</feature>
<protein>
    <submittedName>
        <fullName evidence="2">Iron complex transport system substrate-binding protein</fullName>
    </submittedName>
</protein>
<dbReference type="PANTHER" id="PTHR30535">
    <property type="entry name" value="VITAMIN B12-BINDING PROTEIN"/>
    <property type="match status" value="1"/>
</dbReference>
<dbReference type="SUPFAM" id="SSF53807">
    <property type="entry name" value="Helical backbone' metal receptor"/>
    <property type="match status" value="1"/>
</dbReference>
<keyword evidence="3" id="KW-1185">Reference proteome</keyword>
<proteinExistence type="predicted"/>
<gene>
    <name evidence="2" type="ORF">SAMN05660349_02773</name>
</gene>
<evidence type="ECO:0000313" key="3">
    <source>
        <dbReference type="Proteomes" id="UP000190852"/>
    </source>
</evidence>
<dbReference type="InterPro" id="IPR002491">
    <property type="entry name" value="ABC_transptr_periplasmic_BD"/>
</dbReference>
<dbReference type="PANTHER" id="PTHR30535:SF34">
    <property type="entry name" value="MOLYBDATE-BINDING PROTEIN MOLA"/>
    <property type="match status" value="1"/>
</dbReference>
<dbReference type="InterPro" id="IPR050902">
    <property type="entry name" value="ABC_Transporter_SBP"/>
</dbReference>
<evidence type="ECO:0000313" key="2">
    <source>
        <dbReference type="EMBL" id="SKB78662.1"/>
    </source>
</evidence>